<accession>A0A848RMT5</accession>
<keyword evidence="2" id="KW-1185">Reference proteome</keyword>
<comment type="caution">
    <text evidence="1">The sequence shown here is derived from an EMBL/GenBank/DDBJ whole genome shotgun (WGS) entry which is preliminary data.</text>
</comment>
<reference evidence="1" key="1">
    <citation type="submission" date="2020-04" db="EMBL/GenBank/DDBJ databases">
        <title>Peptoniphilus sp. nov. isolated from swine feces.</title>
        <authorList>
            <person name="Ryu S.W."/>
        </authorList>
    </citation>
    <scope>NUCLEOTIDE SEQUENCE [LARGE SCALE GENOMIC DNA]</scope>
    <source>
        <strain evidence="1">AGMB00490</strain>
    </source>
</reference>
<protein>
    <submittedName>
        <fullName evidence="1">Uncharacterized protein</fullName>
    </submittedName>
</protein>
<proteinExistence type="predicted"/>
<gene>
    <name evidence="1" type="ORF">HKO22_06880</name>
</gene>
<sequence length="61" mass="6994">MKDEKLILKIEKNYKPCTDVIRVNPAVAERVRAIASEVNKDYSTIACELLEFALDRVEIID</sequence>
<organism evidence="1 2">
    <name type="scientific">Peptoniphilus faecalis</name>
    <dbReference type="NCBI Taxonomy" id="2731255"/>
    <lineage>
        <taxon>Bacteria</taxon>
        <taxon>Bacillati</taxon>
        <taxon>Bacillota</taxon>
        <taxon>Tissierellia</taxon>
        <taxon>Tissierellales</taxon>
        <taxon>Peptoniphilaceae</taxon>
        <taxon>Peptoniphilus</taxon>
    </lineage>
</organism>
<evidence type="ECO:0000313" key="1">
    <source>
        <dbReference type="EMBL" id="NMW85454.1"/>
    </source>
</evidence>
<dbReference type="RefSeq" id="WP_169969485.1">
    <property type="nucleotide sequence ID" value="NZ_JABDSR010000008.1"/>
</dbReference>
<dbReference type="AlphaFoldDB" id="A0A848RMT5"/>
<dbReference type="Proteomes" id="UP000568273">
    <property type="component" value="Unassembled WGS sequence"/>
</dbReference>
<name>A0A848RMT5_9FIRM</name>
<dbReference type="EMBL" id="JABDSR010000008">
    <property type="protein sequence ID" value="NMW85454.1"/>
    <property type="molecule type" value="Genomic_DNA"/>
</dbReference>
<evidence type="ECO:0000313" key="2">
    <source>
        <dbReference type="Proteomes" id="UP000568273"/>
    </source>
</evidence>